<dbReference type="PROSITE" id="PS50048">
    <property type="entry name" value="ZN2_CY6_FUNGAL_2"/>
    <property type="match status" value="1"/>
</dbReference>
<dbReference type="CDD" id="cd00067">
    <property type="entry name" value="GAL4"/>
    <property type="match status" value="1"/>
</dbReference>
<dbReference type="PRINTS" id="PR00755">
    <property type="entry name" value="AFLATOXINBRP"/>
</dbReference>
<feature type="compositionally biased region" description="Low complexity" evidence="8">
    <location>
        <begin position="341"/>
        <end position="350"/>
    </location>
</feature>
<evidence type="ECO:0000256" key="7">
    <source>
        <dbReference type="ARBA" id="ARBA00023242"/>
    </source>
</evidence>
<proteinExistence type="predicted"/>
<dbReference type="InterPro" id="IPR007219">
    <property type="entry name" value="XnlR_reg_dom"/>
</dbReference>
<feature type="transmembrane region" description="Helical" evidence="9">
    <location>
        <begin position="76"/>
        <end position="97"/>
    </location>
</feature>
<reference evidence="11" key="2">
    <citation type="submission" date="2020-04" db="EMBL/GenBank/DDBJ databases">
        <authorList>
            <person name="Santos R.A.C."/>
            <person name="Steenwyk J.L."/>
            <person name="Rivero-Menendez O."/>
            <person name="Mead M.E."/>
            <person name="Silva L.P."/>
            <person name="Bastos R.W."/>
            <person name="Alastruey-Izquierdo A."/>
            <person name="Goldman G.H."/>
            <person name="Rokas A."/>
        </authorList>
    </citation>
    <scope>NUCLEOTIDE SEQUENCE</scope>
    <source>
        <strain evidence="11">CNM-CM6805</strain>
    </source>
</reference>
<dbReference type="PROSITE" id="PS00463">
    <property type="entry name" value="ZN2_CY6_FUNGAL_1"/>
    <property type="match status" value="1"/>
</dbReference>
<feature type="compositionally biased region" description="Low complexity" evidence="8">
    <location>
        <begin position="12"/>
        <end position="27"/>
    </location>
</feature>
<feature type="region of interest" description="Disordered" evidence="8">
    <location>
        <begin position="1"/>
        <end position="28"/>
    </location>
</feature>
<dbReference type="PANTHER" id="PTHR47338:SF27">
    <property type="entry name" value="ZN(II)2CYS6 TRANSCRIPTION FACTOR (EUROFUNG)"/>
    <property type="match status" value="1"/>
</dbReference>
<dbReference type="InterPro" id="IPR050815">
    <property type="entry name" value="TF_fung"/>
</dbReference>
<organism evidence="11 12">
    <name type="scientific">Aspergillus fumigatiaffinis</name>
    <dbReference type="NCBI Taxonomy" id="340414"/>
    <lineage>
        <taxon>Eukaryota</taxon>
        <taxon>Fungi</taxon>
        <taxon>Dikarya</taxon>
        <taxon>Ascomycota</taxon>
        <taxon>Pezizomycotina</taxon>
        <taxon>Eurotiomycetes</taxon>
        <taxon>Eurotiomycetidae</taxon>
        <taxon>Eurotiales</taxon>
        <taxon>Aspergillaceae</taxon>
        <taxon>Aspergillus</taxon>
        <taxon>Aspergillus subgen. Fumigati</taxon>
    </lineage>
</organism>
<dbReference type="GO" id="GO:0008270">
    <property type="term" value="F:zinc ion binding"/>
    <property type="evidence" value="ECO:0007669"/>
    <property type="project" value="InterPro"/>
</dbReference>
<evidence type="ECO:0000256" key="4">
    <source>
        <dbReference type="ARBA" id="ARBA00023026"/>
    </source>
</evidence>
<keyword evidence="4" id="KW-0843">Virulence</keyword>
<dbReference type="InterPro" id="IPR001138">
    <property type="entry name" value="Zn2Cys6_DnaBD"/>
</dbReference>
<dbReference type="GO" id="GO:0003677">
    <property type="term" value="F:DNA binding"/>
    <property type="evidence" value="ECO:0007669"/>
    <property type="project" value="UniProtKB-KW"/>
</dbReference>
<dbReference type="EMBL" id="JAAAPX010000008">
    <property type="protein sequence ID" value="KAF4244085.1"/>
    <property type="molecule type" value="Genomic_DNA"/>
</dbReference>
<dbReference type="GO" id="GO:0005634">
    <property type="term" value="C:nucleus"/>
    <property type="evidence" value="ECO:0007669"/>
    <property type="project" value="UniProtKB-SubCell"/>
</dbReference>
<comment type="subcellular location">
    <subcellularLocation>
        <location evidence="1">Nucleus</location>
    </subcellularLocation>
</comment>
<keyword evidence="7" id="KW-0539">Nucleus</keyword>
<keyword evidence="6" id="KW-0804">Transcription</keyword>
<evidence type="ECO:0000259" key="10">
    <source>
        <dbReference type="PROSITE" id="PS50048"/>
    </source>
</evidence>
<feature type="region of interest" description="Disordered" evidence="8">
    <location>
        <begin position="536"/>
        <end position="555"/>
    </location>
</feature>
<keyword evidence="2" id="KW-0479">Metal-binding</keyword>
<dbReference type="OrthoDB" id="39175at2759"/>
<feature type="region of interest" description="Disordered" evidence="8">
    <location>
        <begin position="1076"/>
        <end position="1107"/>
    </location>
</feature>
<keyword evidence="9" id="KW-0472">Membrane</keyword>
<evidence type="ECO:0000256" key="5">
    <source>
        <dbReference type="ARBA" id="ARBA00023125"/>
    </source>
</evidence>
<name>A0A8H4H4T4_9EURO</name>
<dbReference type="PANTHER" id="PTHR47338">
    <property type="entry name" value="ZN(II)2CYS6 TRANSCRIPTION FACTOR (EUROFUNG)-RELATED"/>
    <property type="match status" value="1"/>
</dbReference>
<evidence type="ECO:0000256" key="2">
    <source>
        <dbReference type="ARBA" id="ARBA00022723"/>
    </source>
</evidence>
<feature type="transmembrane region" description="Helical" evidence="9">
    <location>
        <begin position="204"/>
        <end position="223"/>
    </location>
</feature>
<feature type="region of interest" description="Disordered" evidence="8">
    <location>
        <begin position="341"/>
        <end position="424"/>
    </location>
</feature>
<evidence type="ECO:0000256" key="3">
    <source>
        <dbReference type="ARBA" id="ARBA00023015"/>
    </source>
</evidence>
<feature type="transmembrane region" description="Helical" evidence="9">
    <location>
        <begin position="157"/>
        <end position="184"/>
    </location>
</feature>
<evidence type="ECO:0000256" key="9">
    <source>
        <dbReference type="SAM" id="Phobius"/>
    </source>
</evidence>
<evidence type="ECO:0000313" key="11">
    <source>
        <dbReference type="EMBL" id="KAF4244085.1"/>
    </source>
</evidence>
<keyword evidence="12" id="KW-1185">Reference proteome</keyword>
<dbReference type="Pfam" id="PF04082">
    <property type="entry name" value="Fungal_trans"/>
    <property type="match status" value="1"/>
</dbReference>
<evidence type="ECO:0000256" key="8">
    <source>
        <dbReference type="SAM" id="MobiDB-lite"/>
    </source>
</evidence>
<dbReference type="SMART" id="SM00906">
    <property type="entry name" value="Fungal_trans"/>
    <property type="match status" value="1"/>
</dbReference>
<feature type="compositionally biased region" description="Polar residues" evidence="8">
    <location>
        <begin position="379"/>
        <end position="390"/>
    </location>
</feature>
<dbReference type="CDD" id="cd12148">
    <property type="entry name" value="fungal_TF_MHR"/>
    <property type="match status" value="1"/>
</dbReference>
<evidence type="ECO:0000256" key="1">
    <source>
        <dbReference type="ARBA" id="ARBA00004123"/>
    </source>
</evidence>
<feature type="region of interest" description="Disordered" evidence="8">
    <location>
        <begin position="509"/>
        <end position="529"/>
    </location>
</feature>
<dbReference type="Gene3D" id="4.10.240.10">
    <property type="entry name" value="Zn(2)-C6 fungal-type DNA-binding domain"/>
    <property type="match status" value="1"/>
</dbReference>
<feature type="domain" description="Zn(2)-C6 fungal-type" evidence="10">
    <location>
        <begin position="432"/>
        <end position="462"/>
    </location>
</feature>
<feature type="transmembrane region" description="Helical" evidence="9">
    <location>
        <begin position="44"/>
        <end position="64"/>
    </location>
</feature>
<feature type="compositionally biased region" description="Basic and acidic residues" evidence="8">
    <location>
        <begin position="537"/>
        <end position="555"/>
    </location>
</feature>
<dbReference type="Pfam" id="PF00172">
    <property type="entry name" value="Zn_clus"/>
    <property type="match status" value="1"/>
</dbReference>
<sequence>MVSTRHHPGDFPSPSRARSRSKSPGPSANGIVTRRWVHTPSTAVTLWLLVSIPLVLWDSGYVLLRPHSMPGHKLHSPVWTPYALYGTIDYIYGWPAFNARNGFTVAQTVMNLVESAAYLYYLFIIYKYGATMATGGRRKQRKTRKGLLWMLKGDKVVSGRTGATALLVAYSASIMTLSKTVLYWLNEAFSGFANIGHNDAFTLITLWVIPNGLWIAFPGYNIYTLGKEILAALETSAPASRTKSFPESLSGSRDTPSLLLFISFISIILSIPSSIKIAKPDPSPYPPASTAYPANPIQFQGFSPESYHYPSAGLIALAAAYTNNVPSFAAGATSPVMIPPESMESPMVSSAGPTLPHEESAIPEDFDTQSRASSRDAGSVQTAGDPTTAQDGAHATQRDDAHNSNENGPDGKPPWSEMKTKAGKERKRLPLACIACRRKKIRCSGEKPACKHCSRSRIPCVYKVTTRKAAPRTDYMAMLDKRLKRMEDRVIKTIPKDEPRDMAVIGRSVVRPPQPGQASKTQKKRSADEAFAAEMEEWAHEDRRPPQDTFPMRREGKGNDAMGLSTEGAEFLPSLEIQEHLAEVFFDCVYGQSYLLLHKPSFMRRLKARTVPPVLILAVCAVSARFSTHPQLSSDPPFLRGEDWANPAAAIALSRHDEPSITILTVFLLLGLHEFGTCHGGRSWSFGGQALRMAYALQLHRELDYDPLLNQGSGNGAQLSFTDREIRRRTMWACYLMDRYNSSGSQRPPIGNEKFLQIQLPIKESSFQLEIPGPTEDLEGNIPNPVPDDVGQLSNAKDNMGVSAYIIRAVVIWGRIVDYLNLGGKRKDPHALWSPESGYMKLKRQIEDFSATLPSHLAFTFENLQVHAADKIANQFLYLHIIIHQNMLFLNQFAIPLSPGGRPPKDMPKSFLSNAGRAAVEAAHHISVLIDRASAYPLTAPFAGYSAYSASTVHIWGIFSKNAQLEARSKENLRHTYRYLNKMKKYWGMFHYMVESAKDRYRQFADAAIKGTVVTQNGNQLTPMFQYGDWFDKYPHGVSRLHWEDPDARQKDRADEGVMGQKPELQSVEDFFASLSPSVPQHSTPRRPHPRRDSKSIAPPDQAIPPQPVVDVNMNNAPGMLGTSGTGFPHPTMYDQQGRTTSLGPNGFDFSIPQDQLPQLDRQFVYGSFAGIDPPSAAFATVDTPEISAPGGAVSHTSQDTSAALFTGHMDPNAPSGTGEYYQPSAWFLPFNLDPVGAGVGLDPNPAASVPNSENATADLSAFGGSGIPLGGYDLGMTGMNQGSHQ</sequence>
<gene>
    <name evidence="11" type="ORF">CNMCM6805_009870</name>
</gene>
<reference evidence="11" key="1">
    <citation type="journal article" date="2020" name="bioRxiv">
        <title>Genomic and phenotypic heterogeneity of clinical isolates of the human pathogens Aspergillus fumigatus, Aspergillus lentulus and Aspergillus fumigatiaffinis.</title>
        <authorList>
            <person name="dos Santos R.A.C."/>
            <person name="Steenwyk J.L."/>
            <person name="Rivero-Menendez O."/>
            <person name="Mead M.E."/>
            <person name="Silva L.P."/>
            <person name="Bastos R.W."/>
            <person name="Alastruey-Izquierdo A."/>
            <person name="Goldman G.H."/>
            <person name="Rokas A."/>
        </authorList>
    </citation>
    <scope>NUCLEOTIDE SEQUENCE</scope>
    <source>
        <strain evidence="11">CNM-CM6805</strain>
    </source>
</reference>
<dbReference type="InterPro" id="IPR036864">
    <property type="entry name" value="Zn2-C6_fun-type_DNA-bd_sf"/>
</dbReference>
<dbReference type="SUPFAM" id="SSF57701">
    <property type="entry name" value="Zn2/Cys6 DNA-binding domain"/>
    <property type="match status" value="1"/>
</dbReference>
<comment type="caution">
    <text evidence="11">The sequence shown here is derived from an EMBL/GenBank/DDBJ whole genome shotgun (WGS) entry which is preliminary data.</text>
</comment>
<dbReference type="Proteomes" id="UP000653565">
    <property type="component" value="Unassembled WGS sequence"/>
</dbReference>
<dbReference type="GO" id="GO:0006351">
    <property type="term" value="P:DNA-templated transcription"/>
    <property type="evidence" value="ECO:0007669"/>
    <property type="project" value="InterPro"/>
</dbReference>
<evidence type="ECO:0000313" key="12">
    <source>
        <dbReference type="Proteomes" id="UP000653565"/>
    </source>
</evidence>
<protein>
    <recommendedName>
        <fullName evidence="10">Zn(2)-C6 fungal-type domain-containing protein</fullName>
    </recommendedName>
</protein>
<accession>A0A8H4H4T4</accession>
<keyword evidence="9" id="KW-1133">Transmembrane helix</keyword>
<evidence type="ECO:0000256" key="6">
    <source>
        <dbReference type="ARBA" id="ARBA00023163"/>
    </source>
</evidence>
<keyword evidence="9" id="KW-0812">Transmembrane</keyword>
<feature type="transmembrane region" description="Helical" evidence="9">
    <location>
        <begin position="258"/>
        <end position="275"/>
    </location>
</feature>
<keyword evidence="3" id="KW-0805">Transcription regulation</keyword>
<keyword evidence="5" id="KW-0238">DNA-binding</keyword>
<dbReference type="GO" id="GO:0000981">
    <property type="term" value="F:DNA-binding transcription factor activity, RNA polymerase II-specific"/>
    <property type="evidence" value="ECO:0007669"/>
    <property type="project" value="InterPro"/>
</dbReference>
<feature type="transmembrane region" description="Helical" evidence="9">
    <location>
        <begin position="117"/>
        <end position="136"/>
    </location>
</feature>
<dbReference type="SMART" id="SM00066">
    <property type="entry name" value="GAL4"/>
    <property type="match status" value="1"/>
</dbReference>